<name>A0A6B7ZES4_9CAUD</name>
<gene>
    <name evidence="1" type="ORF">N1M2_150</name>
</gene>
<dbReference type="EMBL" id="MN642089">
    <property type="protein sequence ID" value="QGH72013.1"/>
    <property type="molecule type" value="Genomic_DNA"/>
</dbReference>
<accession>A0A6B7ZES4</accession>
<protein>
    <submittedName>
        <fullName evidence="1">Uncharacterized protein</fullName>
    </submittedName>
</protein>
<evidence type="ECO:0000313" key="1">
    <source>
        <dbReference type="EMBL" id="QGH72013.1"/>
    </source>
</evidence>
<proteinExistence type="predicted"/>
<reference evidence="1 2" key="1">
    <citation type="submission" date="2019-11" db="EMBL/GenBank/DDBJ databases">
        <authorList>
            <person name="Lewis R."/>
            <person name="Clooney A.G."/>
            <person name="Stockdale S.R."/>
            <person name="Buttimer C."/>
            <person name="Draper L.A."/>
            <person name="Ross R.P."/>
            <person name="Hill C."/>
        </authorList>
    </citation>
    <scope>NUCLEOTIDE SEQUENCE [LARGE SCALE GENOMIC DNA]</scope>
</reference>
<sequence>MTNSIAAASEFHNTIPFQQMMSTKHYIPTTKAKPERRKYKVRGEDISFSISGDTPAQIRDIACQLLQRLEEIKGLKLYGLPHLIEWETHHVNLKPLNEYRLCSPVKNITLEIAEFKDGERIIIQMFEHYGHRTSFTFKSNERNVSAVIDTLRGIQQRLAGK</sequence>
<organism evidence="1 2">
    <name type="scientific">Klebsiella phage N1M2</name>
    <dbReference type="NCBI Taxonomy" id="2664939"/>
    <lineage>
        <taxon>Viruses</taxon>
        <taxon>Duplodnaviria</taxon>
        <taxon>Heunggongvirae</taxon>
        <taxon>Uroviricota</taxon>
        <taxon>Caudoviricetes</taxon>
        <taxon>Chimalliviridae</taxon>
        <taxon>Nimduovirus</taxon>
        <taxon>Nimduovirus N1M2</taxon>
    </lineage>
</organism>
<dbReference type="Proteomes" id="UP000464669">
    <property type="component" value="Segment"/>
</dbReference>
<evidence type="ECO:0000313" key="2">
    <source>
        <dbReference type="Proteomes" id="UP000464669"/>
    </source>
</evidence>
<keyword evidence="2" id="KW-1185">Reference proteome</keyword>